<evidence type="ECO:0000313" key="3">
    <source>
        <dbReference type="Proteomes" id="UP001519325"/>
    </source>
</evidence>
<organism evidence="2 3">
    <name type="scientific">Nocardia goodfellowii</name>
    <dbReference type="NCBI Taxonomy" id="882446"/>
    <lineage>
        <taxon>Bacteria</taxon>
        <taxon>Bacillati</taxon>
        <taxon>Actinomycetota</taxon>
        <taxon>Actinomycetes</taxon>
        <taxon>Mycobacteriales</taxon>
        <taxon>Nocardiaceae</taxon>
        <taxon>Nocardia</taxon>
    </lineage>
</organism>
<keyword evidence="3" id="KW-1185">Reference proteome</keyword>
<feature type="domain" description="EF-hand" evidence="1">
    <location>
        <begin position="359"/>
        <end position="394"/>
    </location>
</feature>
<dbReference type="InterPro" id="IPR005152">
    <property type="entry name" value="Lipase_secreted"/>
</dbReference>
<dbReference type="CDD" id="cd00051">
    <property type="entry name" value="EFh"/>
    <property type="match status" value="2"/>
</dbReference>
<dbReference type="Gene3D" id="1.10.238.10">
    <property type="entry name" value="EF-hand"/>
    <property type="match status" value="1"/>
</dbReference>
<sequence>MTAVVDCSDLANGTLLTVEPLPRELWPEGTKQGYRIEYVASNFSGGKRAVGGSVFVPESGATPSPVLTWAHCTVGSNAHNAPSKVGLIPEERAHLAQWLAAGFVVAASDYEGLGTSEPHPYLDGEAIADDVIDIARAVHHMDLDVDNRTVIGGFSQGGHGSLFAAAICTAYAPELDLRGTVSLAPPVRFLEFIQPYTADGDKPVHALVPTILAGLRNRRPEFDPGIRVSPVGRDLIEAATRQSMAELDALCSATTNDEAGITGIATWQPLIDALASTSPPVTKYDRPLFLCAGGADPVFTSRQGSGYSTALAECGSDITFQDYESLDHFGLLEPAAHTATRWAADLISSTPAATPAADERADDRDIRFRILDATGDGRIGPDDFRVHALRLVQSFGRPLGDPTAIRVRTGYEQLARQLIQHYDRDGDGYVDLNEFLASDTDRTSQPIAGTVRELVSAIMELIDTGGDHRITRSRFRAVTHGLGIGESESDLLFGLTDTDGDGYLVEEELAASVVRFLTGDDPGAPGYWLFGRSE</sequence>
<dbReference type="Pfam" id="PF03583">
    <property type="entry name" value="LIP"/>
    <property type="match status" value="1"/>
</dbReference>
<evidence type="ECO:0000313" key="2">
    <source>
        <dbReference type="EMBL" id="MBP2187482.1"/>
    </source>
</evidence>
<comment type="caution">
    <text evidence="2">The sequence shown here is derived from an EMBL/GenBank/DDBJ whole genome shotgun (WGS) entry which is preliminary data.</text>
</comment>
<feature type="domain" description="EF-hand" evidence="1">
    <location>
        <begin position="410"/>
        <end position="445"/>
    </location>
</feature>
<dbReference type="SMART" id="SM00054">
    <property type="entry name" value="EFh"/>
    <property type="match status" value="4"/>
</dbReference>
<dbReference type="RefSeq" id="WP_209884106.1">
    <property type="nucleotide sequence ID" value="NZ_JAGGMR010000001.1"/>
</dbReference>
<dbReference type="PANTHER" id="PTHR34853">
    <property type="match status" value="1"/>
</dbReference>
<dbReference type="Gene3D" id="3.40.50.1820">
    <property type="entry name" value="alpha/beta hydrolase"/>
    <property type="match status" value="2"/>
</dbReference>
<dbReference type="PANTHER" id="PTHR34853:SF1">
    <property type="entry name" value="LIPASE 5"/>
    <property type="match status" value="1"/>
</dbReference>
<evidence type="ECO:0000259" key="1">
    <source>
        <dbReference type="PROSITE" id="PS50222"/>
    </source>
</evidence>
<dbReference type="Proteomes" id="UP001519325">
    <property type="component" value="Unassembled WGS sequence"/>
</dbReference>
<dbReference type="InterPro" id="IPR011992">
    <property type="entry name" value="EF-hand-dom_pair"/>
</dbReference>
<dbReference type="PROSITE" id="PS00018">
    <property type="entry name" value="EF_HAND_1"/>
    <property type="match status" value="1"/>
</dbReference>
<name>A0ABS4Q737_9NOCA</name>
<dbReference type="InterPro" id="IPR018247">
    <property type="entry name" value="EF_Hand_1_Ca_BS"/>
</dbReference>
<gene>
    <name evidence="2" type="ORF">BJ987_000383</name>
</gene>
<dbReference type="Pfam" id="PF13833">
    <property type="entry name" value="EF-hand_8"/>
    <property type="match status" value="2"/>
</dbReference>
<dbReference type="Pfam" id="PF13202">
    <property type="entry name" value="EF-hand_5"/>
    <property type="match status" value="1"/>
</dbReference>
<accession>A0ABS4Q737</accession>
<reference evidence="2 3" key="1">
    <citation type="submission" date="2021-03" db="EMBL/GenBank/DDBJ databases">
        <title>Sequencing the genomes of 1000 actinobacteria strains.</title>
        <authorList>
            <person name="Klenk H.-P."/>
        </authorList>
    </citation>
    <scope>NUCLEOTIDE SEQUENCE [LARGE SCALE GENOMIC DNA]</scope>
    <source>
        <strain evidence="2 3">DSM 45516</strain>
    </source>
</reference>
<dbReference type="SUPFAM" id="SSF47473">
    <property type="entry name" value="EF-hand"/>
    <property type="match status" value="1"/>
</dbReference>
<dbReference type="InterPro" id="IPR002048">
    <property type="entry name" value="EF_hand_dom"/>
</dbReference>
<dbReference type="InterPro" id="IPR029058">
    <property type="entry name" value="AB_hydrolase_fold"/>
</dbReference>
<proteinExistence type="predicted"/>
<dbReference type="EMBL" id="JAGGMR010000001">
    <property type="protein sequence ID" value="MBP2187482.1"/>
    <property type="molecule type" value="Genomic_DNA"/>
</dbReference>
<protein>
    <submittedName>
        <fullName evidence="2">Esterase</fullName>
    </submittedName>
</protein>
<dbReference type="PROSITE" id="PS50222">
    <property type="entry name" value="EF_HAND_2"/>
    <property type="match status" value="2"/>
</dbReference>
<dbReference type="SUPFAM" id="SSF53474">
    <property type="entry name" value="alpha/beta-Hydrolases"/>
    <property type="match status" value="1"/>
</dbReference>